<accession>A0A7J7P6T9</accession>
<feature type="transmembrane region" description="Helical" evidence="1">
    <location>
        <begin position="79"/>
        <end position="101"/>
    </location>
</feature>
<protein>
    <submittedName>
        <fullName evidence="2">Uncharacterized protein</fullName>
    </submittedName>
</protein>
<sequence length="112" mass="12574">MGCKPSSNEKLGAIGLAIIAVFSPLYINQKSYYDPEQEIELQSIEVSSWLLPLLLVVLIVFITISQNMDQSFKRLDPYWIHRMGGSSCGISILLVVLALVLKCKMSLRNWEG</sequence>
<keyword evidence="3" id="KW-1185">Reference proteome</keyword>
<dbReference type="Proteomes" id="UP000541444">
    <property type="component" value="Unassembled WGS sequence"/>
</dbReference>
<gene>
    <name evidence="2" type="ORF">GIB67_026342</name>
</gene>
<reference evidence="2 3" key="1">
    <citation type="journal article" date="2020" name="IScience">
        <title>Genome Sequencing of the Endangered Kingdonia uniflora (Circaeasteraceae, Ranunculales) Reveals Potential Mechanisms of Evolutionary Specialization.</title>
        <authorList>
            <person name="Sun Y."/>
            <person name="Deng T."/>
            <person name="Zhang A."/>
            <person name="Moore M.J."/>
            <person name="Landis J.B."/>
            <person name="Lin N."/>
            <person name="Zhang H."/>
            <person name="Zhang X."/>
            <person name="Huang J."/>
            <person name="Zhang X."/>
            <person name="Sun H."/>
            <person name="Wang H."/>
        </authorList>
    </citation>
    <scope>NUCLEOTIDE SEQUENCE [LARGE SCALE GENOMIC DNA]</scope>
    <source>
        <strain evidence="2">TB1705</strain>
        <tissue evidence="2">Leaf</tissue>
    </source>
</reference>
<keyword evidence="1" id="KW-1133">Transmembrane helix</keyword>
<organism evidence="2 3">
    <name type="scientific">Kingdonia uniflora</name>
    <dbReference type="NCBI Taxonomy" id="39325"/>
    <lineage>
        <taxon>Eukaryota</taxon>
        <taxon>Viridiplantae</taxon>
        <taxon>Streptophyta</taxon>
        <taxon>Embryophyta</taxon>
        <taxon>Tracheophyta</taxon>
        <taxon>Spermatophyta</taxon>
        <taxon>Magnoliopsida</taxon>
        <taxon>Ranunculales</taxon>
        <taxon>Circaeasteraceae</taxon>
        <taxon>Kingdonia</taxon>
    </lineage>
</organism>
<keyword evidence="1" id="KW-0812">Transmembrane</keyword>
<evidence type="ECO:0000313" key="2">
    <source>
        <dbReference type="EMBL" id="KAF6174854.1"/>
    </source>
</evidence>
<dbReference type="OrthoDB" id="1929320at2759"/>
<keyword evidence="1" id="KW-0472">Membrane</keyword>
<dbReference type="PANTHER" id="PTHR35758:SF2">
    <property type="entry name" value="TRANSMEMBRANE PROTEIN"/>
    <property type="match status" value="1"/>
</dbReference>
<evidence type="ECO:0000313" key="3">
    <source>
        <dbReference type="Proteomes" id="UP000541444"/>
    </source>
</evidence>
<comment type="caution">
    <text evidence="2">The sequence shown here is derived from an EMBL/GenBank/DDBJ whole genome shotgun (WGS) entry which is preliminary data.</text>
</comment>
<feature type="transmembrane region" description="Helical" evidence="1">
    <location>
        <begin position="12"/>
        <end position="28"/>
    </location>
</feature>
<dbReference type="EMBL" id="JACGCM010000223">
    <property type="protein sequence ID" value="KAF6174854.1"/>
    <property type="molecule type" value="Genomic_DNA"/>
</dbReference>
<feature type="transmembrane region" description="Helical" evidence="1">
    <location>
        <begin position="49"/>
        <end position="67"/>
    </location>
</feature>
<dbReference type="PANTHER" id="PTHR35758">
    <property type="entry name" value="TRANSMEMBRANE PROTEIN"/>
    <property type="match status" value="1"/>
</dbReference>
<evidence type="ECO:0000256" key="1">
    <source>
        <dbReference type="SAM" id="Phobius"/>
    </source>
</evidence>
<proteinExistence type="predicted"/>
<dbReference type="AlphaFoldDB" id="A0A7J7P6T9"/>
<name>A0A7J7P6T9_9MAGN</name>